<proteinExistence type="inferred from homology"/>
<dbReference type="SUPFAM" id="SSF143243">
    <property type="entry name" value="Nqo5-like"/>
    <property type="match status" value="1"/>
</dbReference>
<feature type="domain" description="NADH:ubiquinone oxidoreductase 30kDa subunit" evidence="2">
    <location>
        <begin position="15"/>
        <end position="120"/>
    </location>
</feature>
<evidence type="ECO:0000313" key="4">
    <source>
        <dbReference type="EMBL" id="CAB4918251.1"/>
    </source>
</evidence>
<evidence type="ECO:0000256" key="1">
    <source>
        <dbReference type="ARBA" id="ARBA00007569"/>
    </source>
</evidence>
<dbReference type="GO" id="GO:0008137">
    <property type="term" value="F:NADH dehydrogenase (ubiquinone) activity"/>
    <property type="evidence" value="ECO:0007669"/>
    <property type="project" value="InterPro"/>
</dbReference>
<dbReference type="Gene3D" id="3.30.460.80">
    <property type="entry name" value="NADH:ubiquinone oxidoreductase, 30kDa subunit"/>
    <property type="match status" value="1"/>
</dbReference>
<reference evidence="3" key="1">
    <citation type="submission" date="2020-05" db="EMBL/GenBank/DDBJ databases">
        <authorList>
            <person name="Chiriac C."/>
            <person name="Salcher M."/>
            <person name="Ghai R."/>
            <person name="Kavagutti S V."/>
        </authorList>
    </citation>
    <scope>NUCLEOTIDE SEQUENCE</scope>
</reference>
<organism evidence="3">
    <name type="scientific">freshwater metagenome</name>
    <dbReference type="NCBI Taxonomy" id="449393"/>
    <lineage>
        <taxon>unclassified sequences</taxon>
        <taxon>metagenomes</taxon>
        <taxon>ecological metagenomes</taxon>
    </lineage>
</organism>
<comment type="similarity">
    <text evidence="1">Belongs to the complex I 30 kDa subunit family.</text>
</comment>
<dbReference type="InterPro" id="IPR001268">
    <property type="entry name" value="NADH_UbQ_OxRdtase_30kDa_su"/>
</dbReference>
<dbReference type="Pfam" id="PF00329">
    <property type="entry name" value="Complex1_30kDa"/>
    <property type="match status" value="1"/>
</dbReference>
<dbReference type="PANTHER" id="PTHR10884:SF14">
    <property type="entry name" value="NADH DEHYDROGENASE [UBIQUINONE] IRON-SULFUR PROTEIN 3, MITOCHONDRIAL"/>
    <property type="match status" value="1"/>
</dbReference>
<gene>
    <name evidence="3" type="ORF">UFOPK2282_00200</name>
    <name evidence="4" type="ORF">UFOPK3576_01543</name>
</gene>
<protein>
    <submittedName>
        <fullName evidence="3">Unannotated protein</fullName>
    </submittedName>
</protein>
<evidence type="ECO:0000313" key="3">
    <source>
        <dbReference type="EMBL" id="CAB4655538.1"/>
    </source>
</evidence>
<dbReference type="EMBL" id="CAEZWR010000013">
    <property type="protein sequence ID" value="CAB4655538.1"/>
    <property type="molecule type" value="Genomic_DNA"/>
</dbReference>
<sequence>MFIGGFVMTMSPMRIDASQWSAEFTIFSQAGMNWFDFLAVIDRGDQSEIVARVVNTQTQEAAFVSTVVHESIESLSAIYPGAAWYEREAHEMFGVTFIGLKDSRPLLFREIPEISPMRKVVTS</sequence>
<evidence type="ECO:0000259" key="2">
    <source>
        <dbReference type="Pfam" id="PF00329"/>
    </source>
</evidence>
<dbReference type="EMBL" id="CAFBMO010000095">
    <property type="protein sequence ID" value="CAB4918251.1"/>
    <property type="molecule type" value="Genomic_DNA"/>
</dbReference>
<accession>A0A6J6L2Y6</accession>
<dbReference type="AlphaFoldDB" id="A0A6J6L2Y6"/>
<dbReference type="PANTHER" id="PTHR10884">
    <property type="entry name" value="NADH DEHYDROGENASE UBIQUINONE IRON-SULFUR PROTEIN 3"/>
    <property type="match status" value="1"/>
</dbReference>
<name>A0A6J6L2Y6_9ZZZZ</name>
<dbReference type="InterPro" id="IPR037232">
    <property type="entry name" value="NADH_quin_OxRdtase_su_C/D-like"/>
</dbReference>